<evidence type="ECO:0000313" key="2">
    <source>
        <dbReference type="Proteomes" id="UP000659047"/>
    </source>
</evidence>
<reference evidence="1" key="1">
    <citation type="submission" date="2021-01" db="EMBL/GenBank/DDBJ databases">
        <title>Intestinitalea alba gen. nov., sp. nov., a novel genus of the family Enterobacteriaceae, isolated from the gut of the plastic-eating mealworm Tenebrio molitor L.</title>
        <authorList>
            <person name="Yang Y."/>
        </authorList>
    </citation>
    <scope>NUCLEOTIDE SEQUENCE</scope>
    <source>
        <strain evidence="1">BIT-L3</strain>
    </source>
</reference>
<dbReference type="RefSeq" id="WP_238715422.1">
    <property type="nucleotide sequence ID" value="NZ_JAEPBH010000109.1"/>
</dbReference>
<dbReference type="InterPro" id="IPR010260">
    <property type="entry name" value="AlpA"/>
</dbReference>
<comment type="caution">
    <text evidence="1">The sequence shown here is derived from an EMBL/GenBank/DDBJ whole genome shotgun (WGS) entry which is preliminary data.</text>
</comment>
<proteinExistence type="predicted"/>
<organism evidence="1 2">
    <name type="scientific">Tenebrionibacter intestinalis</name>
    <dbReference type="NCBI Taxonomy" id="2799638"/>
    <lineage>
        <taxon>Bacteria</taxon>
        <taxon>Pseudomonadati</taxon>
        <taxon>Pseudomonadota</taxon>
        <taxon>Gammaproteobacteria</taxon>
        <taxon>Enterobacterales</taxon>
        <taxon>Enterobacteriaceae</taxon>
        <taxon>Tenebrionibacter/Tenebrionicola group</taxon>
        <taxon>Tenebrionibacter</taxon>
    </lineage>
</organism>
<keyword evidence="2" id="KW-1185">Reference proteome</keyword>
<gene>
    <name evidence="1" type="ORF">JJB97_17805</name>
</gene>
<evidence type="ECO:0000313" key="1">
    <source>
        <dbReference type="EMBL" id="MBK4717125.1"/>
    </source>
</evidence>
<dbReference type="AlphaFoldDB" id="A0A8K0V8S5"/>
<accession>A0A8K0V8S5</accession>
<dbReference type="EMBL" id="JAEPBH010000109">
    <property type="protein sequence ID" value="MBK4717125.1"/>
    <property type="molecule type" value="Genomic_DNA"/>
</dbReference>
<dbReference type="Pfam" id="PF05930">
    <property type="entry name" value="Phage_AlpA"/>
    <property type="match status" value="1"/>
</dbReference>
<name>A0A8K0V8S5_9ENTR</name>
<dbReference type="Gene3D" id="1.10.238.160">
    <property type="match status" value="1"/>
</dbReference>
<dbReference type="Proteomes" id="UP000659047">
    <property type="component" value="Unassembled WGS sequence"/>
</dbReference>
<sequence>MTSKPKYPVLTIDDIDLNNDKLVDMETITKFTGMTDKWFYKLISLDQFPKPIKCGRSSRWLERHVKEWVLERIEASRS</sequence>
<protein>
    <submittedName>
        <fullName evidence="1">AlpA family phage regulatory protein</fullName>
    </submittedName>
</protein>